<name>A0A0B2ASB6_9MICC</name>
<dbReference type="Pfam" id="PF13086">
    <property type="entry name" value="AAA_11"/>
    <property type="match status" value="1"/>
</dbReference>
<keyword evidence="5" id="KW-0067">ATP-binding</keyword>
<evidence type="ECO:0000256" key="5">
    <source>
        <dbReference type="ARBA" id="ARBA00022840"/>
    </source>
</evidence>
<evidence type="ECO:0000256" key="1">
    <source>
        <dbReference type="ARBA" id="ARBA00007913"/>
    </source>
</evidence>
<evidence type="ECO:0008006" key="11">
    <source>
        <dbReference type="Google" id="ProtNLM"/>
    </source>
</evidence>
<evidence type="ECO:0000313" key="10">
    <source>
        <dbReference type="Proteomes" id="UP000030982"/>
    </source>
</evidence>
<evidence type="ECO:0000259" key="8">
    <source>
        <dbReference type="Pfam" id="PF13087"/>
    </source>
</evidence>
<dbReference type="STRING" id="1338436.LK10_03875"/>
<dbReference type="Proteomes" id="UP000030982">
    <property type="component" value="Unassembled WGS sequence"/>
</dbReference>
<dbReference type="InterPro" id="IPR041679">
    <property type="entry name" value="DNA2/NAM7-like_C"/>
</dbReference>
<dbReference type="GO" id="GO:0005524">
    <property type="term" value="F:ATP binding"/>
    <property type="evidence" value="ECO:0007669"/>
    <property type="project" value="UniProtKB-KW"/>
</dbReference>
<comment type="similarity">
    <text evidence="1">Belongs to the DNA2/NAM7 helicase family.</text>
</comment>
<evidence type="ECO:0000256" key="3">
    <source>
        <dbReference type="ARBA" id="ARBA00022801"/>
    </source>
</evidence>
<dbReference type="InterPro" id="IPR041677">
    <property type="entry name" value="DNA2/NAM7_AAA_11"/>
</dbReference>
<evidence type="ECO:0000256" key="2">
    <source>
        <dbReference type="ARBA" id="ARBA00022741"/>
    </source>
</evidence>
<dbReference type="InterPro" id="IPR050534">
    <property type="entry name" value="Coronavir_polyprotein_1ab"/>
</dbReference>
<protein>
    <recommendedName>
        <fullName evidence="11">DNA2/NAM7 helicase-like C-terminal domain-containing protein</fullName>
    </recommendedName>
</protein>
<dbReference type="EMBL" id="JTDL01000044">
    <property type="protein sequence ID" value="KHL04771.1"/>
    <property type="molecule type" value="Genomic_DNA"/>
</dbReference>
<dbReference type="GO" id="GO:0043139">
    <property type="term" value="F:5'-3' DNA helicase activity"/>
    <property type="evidence" value="ECO:0007669"/>
    <property type="project" value="TreeGrafter"/>
</dbReference>
<gene>
    <name evidence="9" type="ORF">LK10_03875</name>
</gene>
<dbReference type="InterPro" id="IPR047187">
    <property type="entry name" value="SF1_C_Upf1"/>
</dbReference>
<evidence type="ECO:0000313" key="9">
    <source>
        <dbReference type="EMBL" id="KHL04771.1"/>
    </source>
</evidence>
<dbReference type="GO" id="GO:0016787">
    <property type="term" value="F:hydrolase activity"/>
    <property type="evidence" value="ECO:0007669"/>
    <property type="project" value="UniProtKB-KW"/>
</dbReference>
<dbReference type="PANTHER" id="PTHR43788">
    <property type="entry name" value="DNA2/NAM7 HELICASE FAMILY MEMBER"/>
    <property type="match status" value="1"/>
</dbReference>
<accession>A0A0B2ASB6</accession>
<feature type="domain" description="DNA2/NAM7 helicase helicase" evidence="7">
    <location>
        <begin position="235"/>
        <end position="749"/>
    </location>
</feature>
<dbReference type="Pfam" id="PF13087">
    <property type="entry name" value="AAA_12"/>
    <property type="match status" value="1"/>
</dbReference>
<dbReference type="Gene3D" id="3.40.50.300">
    <property type="entry name" value="P-loop containing nucleotide triphosphate hydrolases"/>
    <property type="match status" value="3"/>
</dbReference>
<evidence type="ECO:0000256" key="4">
    <source>
        <dbReference type="ARBA" id="ARBA00022806"/>
    </source>
</evidence>
<feature type="domain" description="DNA2/NAM7 helicase-like C-terminal" evidence="8">
    <location>
        <begin position="804"/>
        <end position="970"/>
    </location>
</feature>
<feature type="region of interest" description="Disordered" evidence="6">
    <location>
        <begin position="1020"/>
        <end position="1052"/>
    </location>
</feature>
<keyword evidence="10" id="KW-1185">Reference proteome</keyword>
<keyword evidence="4" id="KW-0347">Helicase</keyword>
<evidence type="ECO:0000256" key="6">
    <source>
        <dbReference type="SAM" id="MobiDB-lite"/>
    </source>
</evidence>
<dbReference type="CDD" id="cd18808">
    <property type="entry name" value="SF1_C_Upf1"/>
    <property type="match status" value="1"/>
</dbReference>
<evidence type="ECO:0000259" key="7">
    <source>
        <dbReference type="Pfam" id="PF13086"/>
    </source>
</evidence>
<reference evidence="9 10" key="1">
    <citation type="submission" date="2014-09" db="EMBL/GenBank/DDBJ databases">
        <title>Genome sequence of Sinomonas sp. MUSC 117.</title>
        <authorList>
            <person name="Lee L.-H."/>
        </authorList>
    </citation>
    <scope>NUCLEOTIDE SEQUENCE [LARGE SCALE GENOMIC DNA]</scope>
    <source>
        <strain evidence="9 10">MUSC 117</strain>
    </source>
</reference>
<organism evidence="9 10">
    <name type="scientific">Sinomonas humi</name>
    <dbReference type="NCBI Taxonomy" id="1338436"/>
    <lineage>
        <taxon>Bacteria</taxon>
        <taxon>Bacillati</taxon>
        <taxon>Actinomycetota</taxon>
        <taxon>Actinomycetes</taxon>
        <taxon>Micrococcales</taxon>
        <taxon>Micrococcaceae</taxon>
        <taxon>Sinomonas</taxon>
    </lineage>
</organism>
<keyword evidence="3" id="KW-0378">Hydrolase</keyword>
<sequence>MWRHTVFLGVYDLQSAWAVLGPKAAEDFAGPPAGQSAVAMVSVGEDGVLGVDDVTLSQCVWAVGRFRQRNLLDDVLADFTADETRWARQLGDLVVARGIRAGDESASGFHTRPLSHADLRAILDLGLNETGAEGLLKYRGEELTAVRVESREIRPRRDGEDPEPKFLNSFFFADLLSISKTHRRGGAMRQYLGLNPTGQRIDLREDLAAVYDSVAPNMLPDGRWPSDIGHPLALSQQFAVNRALADLEGAEGLFAVNGPPGTGKTTMLRDMIAALVTKRATALASFAHAGSAFVETSEIGTRSGIRSKVHRLHESLRGFEMVIASSNNGAVENISLEIPALSKDVIGPTFCATARYFPEIATRLLNEKNSNRDDDSPKQAWALVSAKLGNSSNVGAFINTALFGDKRWPDAADAVPGLFQQLNHPPANALSWPEARKSFLKAKSEVDRLRTVRQRLHDAFLHLPRRRQETQHLERALEVDCTQLKEQERLVSRQEESLAELAGSEAADRSDLAAHLAARPGVLEQIFSFGRVMTGWRRRQVNLAERVDRAGAEAAILKATIDQSRRVASSLRERRDETFGRLQDRKRQVAMMESALSRYTHEGPPADWFEVGSIEREKAAPWLDKEFNESRSRLFLEALQLHRAFVFDQNEKMRQNLSAACNVLKKSIAPDTPSRAVREAWEALFMVVPTITTTFASMPRLFASLKDEQLGWLFIDEAGQAPPQAAACGIWRTRRALLVGDPLQLTPVVTLPSEYQNRLLEITGTDSHWLPGTNPAQVLADRTAKYGTNIQPAGRDKIWVGAPLRVHRRCDNPMFDTVNYEVYDGLMIHGGKTMLRRFPEEEHRQEAPKSSWLDVTTIEWNGHASAQELIRFDELLRSLMEAGHDMSKVLAISPFRQTAFELERRAKRYLRESKTQSGTVHRAQGKEADIVILVLGGKTSRARNWAVDTPNLFNVAVSRAKHRLYVIGNRGEWAKLPYFKAISLQLDHHPPHLRVGDLFAPTPRLREAKQPDGLTVARMRPDLETQPEPIPRAEGGPSERPRPPIFDDNGHPVSRAEYWGQQELSSELGIPAPRVGDLLRETGLLLPGPDKEPSPEALEQGLAVWVTVMTAGGPRRYARWQPNRTLEILEPALGLDET</sequence>
<dbReference type="AlphaFoldDB" id="A0A0B2ASB6"/>
<dbReference type="PANTHER" id="PTHR43788:SF8">
    <property type="entry name" value="DNA-BINDING PROTEIN SMUBP-2"/>
    <property type="match status" value="1"/>
</dbReference>
<comment type="caution">
    <text evidence="9">The sequence shown here is derived from an EMBL/GenBank/DDBJ whole genome shotgun (WGS) entry which is preliminary data.</text>
</comment>
<dbReference type="InterPro" id="IPR027417">
    <property type="entry name" value="P-loop_NTPase"/>
</dbReference>
<dbReference type="SUPFAM" id="SSF52540">
    <property type="entry name" value="P-loop containing nucleoside triphosphate hydrolases"/>
    <property type="match status" value="1"/>
</dbReference>
<proteinExistence type="inferred from homology"/>
<keyword evidence="2" id="KW-0547">Nucleotide-binding</keyword>